<keyword evidence="1" id="KW-0175">Coiled coil</keyword>
<feature type="coiled-coil region" evidence="1">
    <location>
        <begin position="48"/>
        <end position="89"/>
    </location>
</feature>
<dbReference type="EMBL" id="CAJHNH020002061">
    <property type="protein sequence ID" value="CAG5125460.1"/>
    <property type="molecule type" value="Genomic_DNA"/>
</dbReference>
<evidence type="ECO:0000256" key="1">
    <source>
        <dbReference type="SAM" id="Coils"/>
    </source>
</evidence>
<keyword evidence="3" id="KW-1185">Reference proteome</keyword>
<dbReference type="Proteomes" id="UP000678393">
    <property type="component" value="Unassembled WGS sequence"/>
</dbReference>
<accession>A0A8S3ZCA7</accession>
<name>A0A8S3ZCA7_9EUPU</name>
<dbReference type="AlphaFoldDB" id="A0A8S3ZCA7"/>
<sequence length="201" mass="22798">MAYKNSWTQSIKDKDASELIIQIKARDAEISRLNSRIKKMDLDQKSRSLQLEQKLKKAKDKISSFKQEAQALEKSLKDAEDQNVRLNVVKELDSTVRGSTVNLALKPSDIFIWKKKFADCEAKLAKRNIQLGQLSDDVDKIICRASLALGKADTLLRKMIPETQLQVEYANALGELKCLEAYTKAFISLKLEIMSYDSSVK</sequence>
<protein>
    <submittedName>
        <fullName evidence="2">Uncharacterized protein</fullName>
    </submittedName>
</protein>
<comment type="caution">
    <text evidence="2">The sequence shown here is derived from an EMBL/GenBank/DDBJ whole genome shotgun (WGS) entry which is preliminary data.</text>
</comment>
<evidence type="ECO:0000313" key="3">
    <source>
        <dbReference type="Proteomes" id="UP000678393"/>
    </source>
</evidence>
<evidence type="ECO:0000313" key="2">
    <source>
        <dbReference type="EMBL" id="CAG5125460.1"/>
    </source>
</evidence>
<organism evidence="2 3">
    <name type="scientific">Candidula unifasciata</name>
    <dbReference type="NCBI Taxonomy" id="100452"/>
    <lineage>
        <taxon>Eukaryota</taxon>
        <taxon>Metazoa</taxon>
        <taxon>Spiralia</taxon>
        <taxon>Lophotrochozoa</taxon>
        <taxon>Mollusca</taxon>
        <taxon>Gastropoda</taxon>
        <taxon>Heterobranchia</taxon>
        <taxon>Euthyneura</taxon>
        <taxon>Panpulmonata</taxon>
        <taxon>Eupulmonata</taxon>
        <taxon>Stylommatophora</taxon>
        <taxon>Helicina</taxon>
        <taxon>Helicoidea</taxon>
        <taxon>Geomitridae</taxon>
        <taxon>Candidula</taxon>
    </lineage>
</organism>
<reference evidence="2" key="1">
    <citation type="submission" date="2021-04" db="EMBL/GenBank/DDBJ databases">
        <authorList>
            <consortium name="Molecular Ecology Group"/>
        </authorList>
    </citation>
    <scope>NUCLEOTIDE SEQUENCE</scope>
</reference>
<proteinExistence type="predicted"/>
<gene>
    <name evidence="2" type="ORF">CUNI_LOCUS11018</name>
</gene>